<gene>
    <name evidence="2" type="ORF">OJ997_28850</name>
</gene>
<evidence type="ECO:0000313" key="3">
    <source>
        <dbReference type="Proteomes" id="UP001147653"/>
    </source>
</evidence>
<dbReference type="RefSeq" id="WP_270028802.1">
    <property type="nucleotide sequence ID" value="NZ_JAPDDP010000074.1"/>
</dbReference>
<reference evidence="2" key="1">
    <citation type="submission" date="2022-10" db="EMBL/GenBank/DDBJ databases">
        <title>The WGS of Solirubrobacter phytolaccae KCTC 29190.</title>
        <authorList>
            <person name="Jiang Z."/>
        </authorList>
    </citation>
    <scope>NUCLEOTIDE SEQUENCE</scope>
    <source>
        <strain evidence="2">KCTC 29190</strain>
    </source>
</reference>
<comment type="caution">
    <text evidence="2">The sequence shown here is derived from an EMBL/GenBank/DDBJ whole genome shotgun (WGS) entry which is preliminary data.</text>
</comment>
<proteinExistence type="predicted"/>
<feature type="transmembrane region" description="Helical" evidence="1">
    <location>
        <begin position="101"/>
        <end position="119"/>
    </location>
</feature>
<sequence>MVENHDRLNSGARPVDLRAVERNVSAQPTSLARRLAASITLLGGCAFALVAPFAVVMACEDRRDACGQSWQSDGLVWLSFVVAVASLCLALVAWNGRWWKTSGAAASVLVLGTLSWAVLSREVPELRVAEGPWLLILALDALAVTTALLTASHARGGHLRADAPGG</sequence>
<keyword evidence="1" id="KW-1133">Transmembrane helix</keyword>
<dbReference type="EMBL" id="JAPDDP010000074">
    <property type="protein sequence ID" value="MDA0184348.1"/>
    <property type="molecule type" value="Genomic_DNA"/>
</dbReference>
<feature type="transmembrane region" description="Helical" evidence="1">
    <location>
        <begin position="75"/>
        <end position="94"/>
    </location>
</feature>
<keyword evidence="1" id="KW-0472">Membrane</keyword>
<dbReference type="Proteomes" id="UP001147653">
    <property type="component" value="Unassembled WGS sequence"/>
</dbReference>
<feature type="transmembrane region" description="Helical" evidence="1">
    <location>
        <begin position="35"/>
        <end position="55"/>
    </location>
</feature>
<dbReference type="AlphaFoldDB" id="A0A9X3NDD4"/>
<feature type="transmembrane region" description="Helical" evidence="1">
    <location>
        <begin position="131"/>
        <end position="151"/>
    </location>
</feature>
<accession>A0A9X3NDD4</accession>
<keyword evidence="1" id="KW-0812">Transmembrane</keyword>
<evidence type="ECO:0000256" key="1">
    <source>
        <dbReference type="SAM" id="Phobius"/>
    </source>
</evidence>
<evidence type="ECO:0000313" key="2">
    <source>
        <dbReference type="EMBL" id="MDA0184348.1"/>
    </source>
</evidence>
<keyword evidence="3" id="KW-1185">Reference proteome</keyword>
<protein>
    <submittedName>
        <fullName evidence="2">Uncharacterized protein</fullName>
    </submittedName>
</protein>
<organism evidence="2 3">
    <name type="scientific">Solirubrobacter phytolaccae</name>
    <dbReference type="NCBI Taxonomy" id="1404360"/>
    <lineage>
        <taxon>Bacteria</taxon>
        <taxon>Bacillati</taxon>
        <taxon>Actinomycetota</taxon>
        <taxon>Thermoleophilia</taxon>
        <taxon>Solirubrobacterales</taxon>
        <taxon>Solirubrobacteraceae</taxon>
        <taxon>Solirubrobacter</taxon>
    </lineage>
</organism>
<name>A0A9X3NDD4_9ACTN</name>